<proteinExistence type="predicted"/>
<keyword evidence="3" id="KW-1185">Reference proteome</keyword>
<name>A0A158L011_9BURK</name>
<protein>
    <submittedName>
        <fullName evidence="2">Uncharacterized protein</fullName>
    </submittedName>
</protein>
<accession>A0A158L011</accession>
<comment type="caution">
    <text evidence="2">The sequence shown here is derived from an EMBL/GenBank/DDBJ whole genome shotgun (WGS) entry which is preliminary data.</text>
</comment>
<feature type="region of interest" description="Disordered" evidence="1">
    <location>
        <begin position="91"/>
        <end position="111"/>
    </location>
</feature>
<reference evidence="2" key="1">
    <citation type="submission" date="2016-01" db="EMBL/GenBank/DDBJ databases">
        <authorList>
            <person name="Peeters C."/>
        </authorList>
    </citation>
    <scope>NUCLEOTIDE SEQUENCE [LARGE SCALE GENOMIC DNA]</scope>
    <source>
        <strain evidence="2">LMG 22937</strain>
    </source>
</reference>
<gene>
    <name evidence="2" type="ORF">AWB67_07167</name>
</gene>
<evidence type="ECO:0000256" key="1">
    <source>
        <dbReference type="SAM" id="MobiDB-lite"/>
    </source>
</evidence>
<organism evidence="2 3">
    <name type="scientific">Caballeronia terrestris</name>
    <dbReference type="NCBI Taxonomy" id="1226301"/>
    <lineage>
        <taxon>Bacteria</taxon>
        <taxon>Pseudomonadati</taxon>
        <taxon>Pseudomonadota</taxon>
        <taxon>Betaproteobacteria</taxon>
        <taxon>Burkholderiales</taxon>
        <taxon>Burkholderiaceae</taxon>
        <taxon>Caballeronia</taxon>
    </lineage>
</organism>
<dbReference type="EMBL" id="FCOL02000231">
    <property type="protein sequence ID" value="SAL86313.1"/>
    <property type="molecule type" value="Genomic_DNA"/>
</dbReference>
<sequence length="173" mass="19107">MTCLSERMIGVLFFTLSGYAFAERLAIDSPETVTVANIAPLPMEVVPPIPEPQRHLRSYGMEYQSKQAKPYYAQIEDYFYSAKVTQDYRLGAGTDSPTHETPSQQASNFLRPGASTAPQISIVQLPNITFTLGAQPQRRLSLTIDTWAFSATARLAVLHSHDTGATLSVRHGF</sequence>
<evidence type="ECO:0000313" key="2">
    <source>
        <dbReference type="EMBL" id="SAL86313.1"/>
    </source>
</evidence>
<dbReference type="AlphaFoldDB" id="A0A158L011"/>
<dbReference type="Proteomes" id="UP000054925">
    <property type="component" value="Unassembled WGS sequence"/>
</dbReference>
<evidence type="ECO:0000313" key="3">
    <source>
        <dbReference type="Proteomes" id="UP000054925"/>
    </source>
</evidence>
<feature type="compositionally biased region" description="Polar residues" evidence="1">
    <location>
        <begin position="95"/>
        <end position="108"/>
    </location>
</feature>